<evidence type="ECO:0000256" key="1">
    <source>
        <dbReference type="ARBA" id="ARBA00004613"/>
    </source>
</evidence>
<evidence type="ECO:0000256" key="13">
    <source>
        <dbReference type="ARBA" id="ARBA00041474"/>
    </source>
</evidence>
<dbReference type="GO" id="GO:0005975">
    <property type="term" value="P:carbohydrate metabolic process"/>
    <property type="evidence" value="ECO:0007669"/>
    <property type="project" value="InterPro"/>
</dbReference>
<keyword evidence="6 17" id="KW-0378">Hydrolase</keyword>
<evidence type="ECO:0000256" key="6">
    <source>
        <dbReference type="ARBA" id="ARBA00022801"/>
    </source>
</evidence>
<evidence type="ECO:0000256" key="15">
    <source>
        <dbReference type="ARBA" id="ARBA00048766"/>
    </source>
</evidence>
<evidence type="ECO:0000256" key="11">
    <source>
        <dbReference type="ARBA" id="ARBA00037312"/>
    </source>
</evidence>
<organism evidence="19 20">
    <name type="scientific">Leucocoprinus birnbaumii</name>
    <dbReference type="NCBI Taxonomy" id="56174"/>
    <lineage>
        <taxon>Eukaryota</taxon>
        <taxon>Fungi</taxon>
        <taxon>Dikarya</taxon>
        <taxon>Basidiomycota</taxon>
        <taxon>Agaricomycotina</taxon>
        <taxon>Agaricomycetes</taxon>
        <taxon>Agaricomycetidae</taxon>
        <taxon>Agaricales</taxon>
        <taxon>Agaricineae</taxon>
        <taxon>Agaricaceae</taxon>
        <taxon>Leucocoprinus</taxon>
    </lineage>
</organism>
<dbReference type="EC" id="3.2.1.67" evidence="12"/>
<dbReference type="EMBL" id="JANIEX010000071">
    <property type="protein sequence ID" value="KAJ3574363.1"/>
    <property type="molecule type" value="Genomic_DNA"/>
</dbReference>
<dbReference type="PANTHER" id="PTHR31736:SF11">
    <property type="entry name" value="EXOPOLYGALACTURONASE C-RELATED"/>
    <property type="match status" value="1"/>
</dbReference>
<evidence type="ECO:0000256" key="12">
    <source>
        <dbReference type="ARBA" id="ARBA00038933"/>
    </source>
</evidence>
<dbReference type="PROSITE" id="PS00502">
    <property type="entry name" value="POLYGALACTURONASE"/>
    <property type="match status" value="1"/>
</dbReference>
<dbReference type="GO" id="GO:0005576">
    <property type="term" value="C:extracellular region"/>
    <property type="evidence" value="ECO:0007669"/>
    <property type="project" value="UniProtKB-SubCell"/>
</dbReference>
<dbReference type="GO" id="GO:0004650">
    <property type="term" value="F:polygalacturonase activity"/>
    <property type="evidence" value="ECO:0007669"/>
    <property type="project" value="InterPro"/>
</dbReference>
<keyword evidence="5" id="KW-0677">Repeat</keyword>
<keyword evidence="3" id="KW-0964">Secreted</keyword>
<dbReference type="SUPFAM" id="SSF51126">
    <property type="entry name" value="Pectin lyase-like"/>
    <property type="match status" value="1"/>
</dbReference>
<dbReference type="PANTHER" id="PTHR31736">
    <property type="match status" value="1"/>
</dbReference>
<comment type="catalytic activity">
    <reaction evidence="15">
        <text>[(1-&gt;4)-alpha-D-galacturonosyl](n) + H2O = alpha-D-galacturonate + [(1-&gt;4)-alpha-D-galacturonosyl](n-1)</text>
        <dbReference type="Rhea" id="RHEA:14117"/>
        <dbReference type="Rhea" id="RHEA-COMP:14570"/>
        <dbReference type="Rhea" id="RHEA-COMP:14572"/>
        <dbReference type="ChEBI" id="CHEBI:15377"/>
        <dbReference type="ChEBI" id="CHEBI:58658"/>
        <dbReference type="ChEBI" id="CHEBI:140523"/>
        <dbReference type="EC" id="3.2.1.67"/>
    </reaction>
</comment>
<dbReference type="Proteomes" id="UP001213000">
    <property type="component" value="Unassembled WGS sequence"/>
</dbReference>
<evidence type="ECO:0000256" key="10">
    <source>
        <dbReference type="ARBA" id="ARBA00023316"/>
    </source>
</evidence>
<keyword evidence="4 18" id="KW-0732">Signal</keyword>
<evidence type="ECO:0000313" key="20">
    <source>
        <dbReference type="Proteomes" id="UP001213000"/>
    </source>
</evidence>
<keyword evidence="20" id="KW-1185">Reference proteome</keyword>
<evidence type="ECO:0000256" key="5">
    <source>
        <dbReference type="ARBA" id="ARBA00022737"/>
    </source>
</evidence>
<dbReference type="AlphaFoldDB" id="A0AAD5VZG2"/>
<protein>
    <recommendedName>
        <fullName evidence="12">galacturonan 1,4-alpha-galacturonidase</fullName>
        <ecNumber evidence="12">3.2.1.67</ecNumber>
    </recommendedName>
    <alternativeName>
        <fullName evidence="13">Galacturan 1,4-alpha-galacturonidase C</fullName>
    </alternativeName>
    <alternativeName>
        <fullName evidence="14">Poly(1,4-alpha-D-galacturonide)galacturonohydrolase C</fullName>
    </alternativeName>
</protein>
<proteinExistence type="inferred from homology"/>
<dbReference type="InterPro" id="IPR012334">
    <property type="entry name" value="Pectin_lyas_fold"/>
</dbReference>
<keyword evidence="7" id="KW-1015">Disulfide bond</keyword>
<evidence type="ECO:0000313" key="19">
    <source>
        <dbReference type="EMBL" id="KAJ3574363.1"/>
    </source>
</evidence>
<dbReference type="Pfam" id="PF00295">
    <property type="entry name" value="Glyco_hydro_28"/>
    <property type="match status" value="1"/>
</dbReference>
<comment type="subcellular location">
    <subcellularLocation>
        <location evidence="1">Secreted</location>
    </subcellularLocation>
</comment>
<sequence>MRLSQLFVTAACISTTFAWNTFTVAHSPGQDDTPALVQALPDLAANTSIVFKKGVTYNLFTPIKFPVLNNVEIVIEGNLTYPEDIATVQGALSWDHKLWNATETVTGIYLAYAGHQSFPGSWLTFSGGNNVTLRGSTDPQWGWIDGHGQAWWDAARGTSGLANRPHGIAFSKITNGVIRDMKLWKPVAWNFATSGSSNLHVFNNRIHAVSNSDAFPFNTDGFSAGGQNMLFEKNVVQNGDDCLTVGNGAKNIVFRDSYCQGGHGLSIGSLGKGGQIADVQNVMIENVVMVSTLYGARFKSWTGGNGLARNITWKNIAFHDVPFPIYVTQNYWDQNTGPMPNSTNLNNTHIQDFLFENFVGDIKDTPYVEGSCVTDPCWYSVPNATGKEVAILDLYPGTASNIRAEDIFARTQSGASVAVMCDPKTVDSDVGFKCWDGTFIRTPGGL</sequence>
<name>A0AAD5VZG2_9AGAR</name>
<evidence type="ECO:0000256" key="7">
    <source>
        <dbReference type="ARBA" id="ARBA00023157"/>
    </source>
</evidence>
<reference evidence="19" key="1">
    <citation type="submission" date="2022-07" db="EMBL/GenBank/DDBJ databases">
        <title>Genome Sequence of Leucocoprinus birnbaumii.</title>
        <authorList>
            <person name="Buettner E."/>
        </authorList>
    </citation>
    <scope>NUCLEOTIDE SEQUENCE</scope>
    <source>
        <strain evidence="19">VT141</strain>
    </source>
</reference>
<feature type="chain" id="PRO_5042098172" description="galacturonan 1,4-alpha-galacturonidase" evidence="18">
    <location>
        <begin position="19"/>
        <end position="446"/>
    </location>
</feature>
<dbReference type="GO" id="GO:0071555">
    <property type="term" value="P:cell wall organization"/>
    <property type="evidence" value="ECO:0007669"/>
    <property type="project" value="UniProtKB-KW"/>
</dbReference>
<keyword evidence="10" id="KW-0961">Cell wall biogenesis/degradation</keyword>
<evidence type="ECO:0000256" key="18">
    <source>
        <dbReference type="SAM" id="SignalP"/>
    </source>
</evidence>
<comment type="caution">
    <text evidence="19">The sequence shown here is derived from an EMBL/GenBank/DDBJ whole genome shotgun (WGS) entry which is preliminary data.</text>
</comment>
<evidence type="ECO:0000256" key="8">
    <source>
        <dbReference type="ARBA" id="ARBA00023180"/>
    </source>
</evidence>
<dbReference type="InterPro" id="IPR000743">
    <property type="entry name" value="Glyco_hydro_28"/>
</dbReference>
<keyword evidence="9 17" id="KW-0326">Glycosidase</keyword>
<dbReference type="GO" id="GO:0047911">
    <property type="term" value="F:galacturan 1,4-alpha-galacturonidase activity"/>
    <property type="evidence" value="ECO:0007669"/>
    <property type="project" value="UniProtKB-EC"/>
</dbReference>
<evidence type="ECO:0000256" key="4">
    <source>
        <dbReference type="ARBA" id="ARBA00022729"/>
    </source>
</evidence>
<evidence type="ECO:0000256" key="3">
    <source>
        <dbReference type="ARBA" id="ARBA00022525"/>
    </source>
</evidence>
<gene>
    <name evidence="19" type="ORF">NP233_g1817</name>
</gene>
<feature type="active site" evidence="16">
    <location>
        <position position="263"/>
    </location>
</feature>
<dbReference type="InterPro" id="IPR011050">
    <property type="entry name" value="Pectin_lyase_fold/virulence"/>
</dbReference>
<evidence type="ECO:0000256" key="14">
    <source>
        <dbReference type="ARBA" id="ARBA00042262"/>
    </source>
</evidence>
<comment type="function">
    <text evidence="11">Specific in hydrolyzing the terminal glycosidic bond of polygalacturonic acid and oligogalacturonates.</text>
</comment>
<feature type="signal peptide" evidence="18">
    <location>
        <begin position="1"/>
        <end position="18"/>
    </location>
</feature>
<keyword evidence="8" id="KW-0325">Glycoprotein</keyword>
<evidence type="ECO:0000256" key="17">
    <source>
        <dbReference type="RuleBase" id="RU361169"/>
    </source>
</evidence>
<dbReference type="Gene3D" id="2.160.20.10">
    <property type="entry name" value="Single-stranded right-handed beta-helix, Pectin lyase-like"/>
    <property type="match status" value="1"/>
</dbReference>
<evidence type="ECO:0000256" key="9">
    <source>
        <dbReference type="ARBA" id="ARBA00023295"/>
    </source>
</evidence>
<accession>A0AAD5VZG2</accession>
<evidence type="ECO:0000256" key="2">
    <source>
        <dbReference type="ARBA" id="ARBA00008834"/>
    </source>
</evidence>
<evidence type="ECO:0000256" key="16">
    <source>
        <dbReference type="PROSITE-ProRule" id="PRU10052"/>
    </source>
</evidence>
<comment type="similarity">
    <text evidence="2 17">Belongs to the glycosyl hydrolase 28 family.</text>
</comment>